<reference evidence="2" key="1">
    <citation type="submission" date="2018-05" db="EMBL/GenBank/DDBJ databases">
        <title>Complete genome sequnece of Akkermansia muciniphila EB-AMDK-40.</title>
        <authorList>
            <person name="Nam Y.-D."/>
            <person name="Chung W.-H."/>
            <person name="Park Y.S."/>
            <person name="Kang J."/>
        </authorList>
    </citation>
    <scope>NUCLEOTIDE SEQUENCE</scope>
    <source>
        <strain evidence="2">EB-AMDK-40</strain>
    </source>
</reference>
<dbReference type="SUPFAM" id="SSF51658">
    <property type="entry name" value="Xylose isomerase-like"/>
    <property type="match status" value="1"/>
</dbReference>
<gene>
    <name evidence="2" type="ORF">DMI76_09800</name>
</gene>
<dbReference type="AlphaFoldDB" id="A0AAE6TBR2"/>
<protein>
    <recommendedName>
        <fullName evidence="1">Xylose isomerase-like TIM barrel domain-containing protein</fullName>
    </recommendedName>
</protein>
<evidence type="ECO:0000313" key="3">
    <source>
        <dbReference type="Proteomes" id="UP000642553"/>
    </source>
</evidence>
<feature type="domain" description="Xylose isomerase-like TIM barrel" evidence="1">
    <location>
        <begin position="67"/>
        <end position="276"/>
    </location>
</feature>
<dbReference type="Pfam" id="PF01261">
    <property type="entry name" value="AP_endonuc_2"/>
    <property type="match status" value="1"/>
</dbReference>
<sequence length="284" mass="32396">MHGMARPAHLLHLMKTPHKCRVPGLNIGCTSFIIPDYYVPAIRECVHYADDIALLLLEAGDHGEGLITPAEIRELAGIAADAGVKWNVHLPTDGGFATEESGRRYTENIIRAIDLTRELEPHTWVMHVVTDHIPGPDMRPHLTERETERILRSLEQITPHLPAPECLALENLERHPTDYLDKLVSATPHSRCFDIGHVWKEGLRPEELLPLWLPDIRMCHLHGLEKRDHKSLHHMAAATLDAILHPMWDIRFSPLITLEVFSLDDFLNSHQAMLESHERYISKH</sequence>
<accession>A0AAE6TBR2</accession>
<dbReference type="Proteomes" id="UP000642553">
    <property type="component" value="Chromosome"/>
</dbReference>
<dbReference type="NCBIfam" id="NF041277">
    <property type="entry name" value="coba_remo_CbiR"/>
    <property type="match status" value="1"/>
</dbReference>
<name>A0AAE6TBR2_9BACT</name>
<proteinExistence type="predicted"/>
<evidence type="ECO:0000313" key="2">
    <source>
        <dbReference type="EMBL" id="QHV63640.1"/>
    </source>
</evidence>
<dbReference type="InterPro" id="IPR013022">
    <property type="entry name" value="Xyl_isomerase-like_TIM-brl"/>
</dbReference>
<dbReference type="EMBL" id="CP029701">
    <property type="protein sequence ID" value="QHV63640.1"/>
    <property type="molecule type" value="Genomic_DNA"/>
</dbReference>
<evidence type="ECO:0000259" key="1">
    <source>
        <dbReference type="Pfam" id="PF01261"/>
    </source>
</evidence>
<organism evidence="2 3">
    <name type="scientific">Akkermansia massiliensis</name>
    <dbReference type="NCBI Taxonomy" id="2927224"/>
    <lineage>
        <taxon>Bacteria</taxon>
        <taxon>Pseudomonadati</taxon>
        <taxon>Verrucomicrobiota</taxon>
        <taxon>Verrucomicrobiia</taxon>
        <taxon>Verrucomicrobiales</taxon>
        <taxon>Akkermansiaceae</taxon>
        <taxon>Akkermansia</taxon>
    </lineage>
</organism>
<dbReference type="InterPro" id="IPR036237">
    <property type="entry name" value="Xyl_isomerase-like_sf"/>
</dbReference>
<dbReference type="Gene3D" id="3.20.20.150">
    <property type="entry name" value="Divalent-metal-dependent TIM barrel enzymes"/>
    <property type="match status" value="1"/>
</dbReference>